<organism evidence="5 6">
    <name type="scientific">Blastococcus aggregatus</name>
    <dbReference type="NCBI Taxonomy" id="38502"/>
    <lineage>
        <taxon>Bacteria</taxon>
        <taxon>Bacillati</taxon>
        <taxon>Actinomycetota</taxon>
        <taxon>Actinomycetes</taxon>
        <taxon>Geodermatophilales</taxon>
        <taxon>Geodermatophilaceae</taxon>
        <taxon>Blastococcus</taxon>
    </lineage>
</organism>
<evidence type="ECO:0000256" key="2">
    <source>
        <dbReference type="RuleBase" id="RU003616"/>
    </source>
</evidence>
<dbReference type="RefSeq" id="WP_217991549.1">
    <property type="nucleotide sequence ID" value="NZ_OBQI01000003.1"/>
</dbReference>
<evidence type="ECO:0000313" key="6">
    <source>
        <dbReference type="Proteomes" id="UP000219435"/>
    </source>
</evidence>
<keyword evidence="6" id="KW-1185">Reference proteome</keyword>
<proteinExistence type="inferred from homology"/>
<evidence type="ECO:0000259" key="4">
    <source>
        <dbReference type="PROSITE" id="PS01031"/>
    </source>
</evidence>
<dbReference type="Gene3D" id="2.60.40.790">
    <property type="match status" value="1"/>
</dbReference>
<evidence type="ECO:0000256" key="1">
    <source>
        <dbReference type="PROSITE-ProRule" id="PRU00285"/>
    </source>
</evidence>
<dbReference type="Proteomes" id="UP000219435">
    <property type="component" value="Unassembled WGS sequence"/>
</dbReference>
<dbReference type="InterPro" id="IPR031107">
    <property type="entry name" value="Small_HSP"/>
</dbReference>
<dbReference type="CDD" id="cd06464">
    <property type="entry name" value="ACD_sHsps-like"/>
    <property type="match status" value="1"/>
</dbReference>
<feature type="region of interest" description="Disordered" evidence="3">
    <location>
        <begin position="140"/>
        <end position="159"/>
    </location>
</feature>
<feature type="domain" description="SHSP" evidence="4">
    <location>
        <begin position="43"/>
        <end position="157"/>
    </location>
</feature>
<dbReference type="AlphaFoldDB" id="A0A285V629"/>
<feature type="compositionally biased region" description="Pro residues" evidence="3">
    <location>
        <begin position="142"/>
        <end position="151"/>
    </location>
</feature>
<dbReference type="EMBL" id="OBQI01000003">
    <property type="protein sequence ID" value="SOC49582.1"/>
    <property type="molecule type" value="Genomic_DNA"/>
</dbReference>
<protein>
    <submittedName>
        <fullName evidence="5">HSP20 family protein</fullName>
    </submittedName>
</protein>
<dbReference type="Pfam" id="PF00011">
    <property type="entry name" value="HSP20"/>
    <property type="match status" value="1"/>
</dbReference>
<reference evidence="6" key="1">
    <citation type="submission" date="2017-08" db="EMBL/GenBank/DDBJ databases">
        <authorList>
            <person name="Varghese N."/>
            <person name="Submissions S."/>
        </authorList>
    </citation>
    <scope>NUCLEOTIDE SEQUENCE [LARGE SCALE GENOMIC DNA]</scope>
    <source>
        <strain evidence="6">DSM 4725</strain>
    </source>
</reference>
<sequence length="159" mass="17838">MSSNVQRRDKSGIPASPFARLDRMFDEWMRTLPMNRAPGLPWETRGEDVIGVDEYRDGDTQVIRAELAGIDPDKDVELTVTDGMLRIDAERRVEEDTEDKGYTRHELRYGRFTRSLPIPEGVSADDVTASYKDGILEVRIPVPEPPAPPSPTKIAISKG</sequence>
<dbReference type="SUPFAM" id="SSF49764">
    <property type="entry name" value="HSP20-like chaperones"/>
    <property type="match status" value="1"/>
</dbReference>
<gene>
    <name evidence="5" type="ORF">SAMN05660748_2310</name>
</gene>
<dbReference type="PANTHER" id="PTHR11527">
    <property type="entry name" value="HEAT-SHOCK PROTEIN 20 FAMILY MEMBER"/>
    <property type="match status" value="1"/>
</dbReference>
<comment type="similarity">
    <text evidence="1 2">Belongs to the small heat shock protein (HSP20) family.</text>
</comment>
<name>A0A285V629_9ACTN</name>
<dbReference type="PROSITE" id="PS01031">
    <property type="entry name" value="SHSP"/>
    <property type="match status" value="1"/>
</dbReference>
<dbReference type="InterPro" id="IPR002068">
    <property type="entry name" value="A-crystallin/Hsp20_dom"/>
</dbReference>
<evidence type="ECO:0000256" key="3">
    <source>
        <dbReference type="SAM" id="MobiDB-lite"/>
    </source>
</evidence>
<dbReference type="InterPro" id="IPR008978">
    <property type="entry name" value="HSP20-like_chaperone"/>
</dbReference>
<evidence type="ECO:0000313" key="5">
    <source>
        <dbReference type="EMBL" id="SOC49582.1"/>
    </source>
</evidence>
<accession>A0A285V629</accession>